<dbReference type="Proteomes" id="UP000094165">
    <property type="component" value="Unassembled WGS sequence"/>
</dbReference>
<evidence type="ECO:0000313" key="3">
    <source>
        <dbReference type="Proteomes" id="UP000094165"/>
    </source>
</evidence>
<keyword evidence="3" id="KW-1185">Reference proteome</keyword>
<comment type="caution">
    <text evidence="2">The sequence shown here is derived from an EMBL/GenBank/DDBJ whole genome shotgun (WGS) entry which is preliminary data.</text>
</comment>
<gene>
    <name evidence="2" type="ORF">A130_05755</name>
</gene>
<evidence type="ECO:0000256" key="1">
    <source>
        <dbReference type="SAM" id="Coils"/>
    </source>
</evidence>
<name>A0A1E5CXH9_9VIBR</name>
<protein>
    <submittedName>
        <fullName evidence="2">Uncharacterized protein</fullName>
    </submittedName>
</protein>
<feature type="coiled-coil region" evidence="1">
    <location>
        <begin position="333"/>
        <end position="395"/>
    </location>
</feature>
<sequence length="460" mass="50976">MKITKTAVALCMILGVSGCQSTSESVGSKSETNQEGVELFTSAFEVSQAQYQKWETELQGFEGLKIYAPENFSELNSAWKEASEIYQELRVEPSKINKSYSMFSSETYAEALTEQLSIVEASYQALTALKAKADTILADAIAQMDYLETIEADKIYNRQFNSLYRKYKALFEYVVVDELEEAQEAQVEFLNQAKSLEIKVVQKKFIQPLKVRLVQLRKNDLNDIAVTSFATAAAQIKLAESTVTANPRDLKSIEGAVAAANFELEHVKNVAHQVKLLASVEDEHFEPAVLEIENRLLAISKAVDGSDYRDQVLRVQAKKIVASIESLHNEDQTESLQKQLKVLTSELAEAKLQNERNVTLLAEQVKQKDLLTSQVSRSEAHIQSLEELVANFKSQAAQTKPEAKAVPADSAVNAQEDAPLETEVQQIVETPLSEEVAVTPSVDLLPKTSKVAKEIVAPSI</sequence>
<dbReference type="RefSeq" id="WP_017054718.1">
    <property type="nucleotide sequence ID" value="NZ_AJYW02000154.1"/>
</dbReference>
<keyword evidence="1" id="KW-0175">Coiled coil</keyword>
<dbReference type="AlphaFoldDB" id="A0A1E5CXH9"/>
<dbReference type="EMBL" id="AJYW02000154">
    <property type="protein sequence ID" value="OEE75387.1"/>
    <property type="molecule type" value="Genomic_DNA"/>
</dbReference>
<organism evidence="2 3">
    <name type="scientific">Vibrio genomosp. F6 str. FF-238</name>
    <dbReference type="NCBI Taxonomy" id="1191298"/>
    <lineage>
        <taxon>Bacteria</taxon>
        <taxon>Pseudomonadati</taxon>
        <taxon>Pseudomonadota</taxon>
        <taxon>Gammaproteobacteria</taxon>
        <taxon>Vibrionales</taxon>
        <taxon>Vibrionaceae</taxon>
        <taxon>Vibrio</taxon>
    </lineage>
</organism>
<accession>A0A1E5CXH9</accession>
<reference evidence="2 3" key="1">
    <citation type="journal article" date="2012" name="Science">
        <title>Ecological populations of bacteria act as socially cohesive units of antibiotic production and resistance.</title>
        <authorList>
            <person name="Cordero O.X."/>
            <person name="Wildschutte H."/>
            <person name="Kirkup B."/>
            <person name="Proehl S."/>
            <person name="Ngo L."/>
            <person name="Hussain F."/>
            <person name="Le Roux F."/>
            <person name="Mincer T."/>
            <person name="Polz M.F."/>
        </authorList>
    </citation>
    <scope>NUCLEOTIDE SEQUENCE [LARGE SCALE GENOMIC DNA]</scope>
    <source>
        <strain evidence="2 3">FF-238</strain>
    </source>
</reference>
<evidence type="ECO:0000313" key="2">
    <source>
        <dbReference type="EMBL" id="OEE75387.1"/>
    </source>
</evidence>
<dbReference type="PROSITE" id="PS51257">
    <property type="entry name" value="PROKAR_LIPOPROTEIN"/>
    <property type="match status" value="1"/>
</dbReference>
<proteinExistence type="predicted"/>